<comment type="caution">
    <text evidence="2">The sequence shown here is derived from an EMBL/GenBank/DDBJ whole genome shotgun (WGS) entry which is preliminary data.</text>
</comment>
<organism evidence="2 3">
    <name type="scientific">Meloidogyne enterolobii</name>
    <name type="common">Root-knot nematode worm</name>
    <name type="synonym">Meloidogyne mayaguensis</name>
    <dbReference type="NCBI Taxonomy" id="390850"/>
    <lineage>
        <taxon>Eukaryota</taxon>
        <taxon>Metazoa</taxon>
        <taxon>Ecdysozoa</taxon>
        <taxon>Nematoda</taxon>
        <taxon>Chromadorea</taxon>
        <taxon>Rhabditida</taxon>
        <taxon>Tylenchina</taxon>
        <taxon>Tylenchomorpha</taxon>
        <taxon>Tylenchoidea</taxon>
        <taxon>Meloidogynidae</taxon>
        <taxon>Meloidogyninae</taxon>
        <taxon>Meloidogyne</taxon>
    </lineage>
</organism>
<gene>
    <name evidence="2" type="ORF">MENT_LOCUS14973</name>
</gene>
<dbReference type="AlphaFoldDB" id="A0A6V7UML7"/>
<evidence type="ECO:0000313" key="3">
    <source>
        <dbReference type="Proteomes" id="UP000580250"/>
    </source>
</evidence>
<dbReference type="Proteomes" id="UP000580250">
    <property type="component" value="Unassembled WGS sequence"/>
</dbReference>
<accession>A0A6V7UML7</accession>
<name>A0A6V7UML7_MELEN</name>
<feature type="region of interest" description="Disordered" evidence="1">
    <location>
        <begin position="251"/>
        <end position="271"/>
    </location>
</feature>
<evidence type="ECO:0000313" key="2">
    <source>
        <dbReference type="EMBL" id="CAD2161665.1"/>
    </source>
</evidence>
<proteinExistence type="predicted"/>
<sequence length="271" mass="31889">MKNLKKTKIRKVLSILVYVYCYNNLEEFSNKLKGKGNDYLLPFHDESNEYPTNISLDSECQVEEFNPLLFKDYVNYEKLNEYDCNLIKEVLNDSKDLISFYYNIKYEKKGLVEKINKITINILLDDAEKQKYLFTGFYRNILNRKNKESLDEIHQMIIENIKEMCSEYRRDTSNWGFGHDYGQGSALGQNKRRNREYLKHSEYSGHQQQNYGYQTGYGNQHIYGYQQGFGDYTGHQQYIGHGDYNMGHREEDIGIQGGSGSQGEEDMDTTE</sequence>
<protein>
    <submittedName>
        <fullName evidence="2">Uncharacterized protein</fullName>
    </submittedName>
</protein>
<evidence type="ECO:0000256" key="1">
    <source>
        <dbReference type="SAM" id="MobiDB-lite"/>
    </source>
</evidence>
<dbReference type="EMBL" id="CAJEWN010000087">
    <property type="protein sequence ID" value="CAD2161665.1"/>
    <property type="molecule type" value="Genomic_DNA"/>
</dbReference>
<reference evidence="2 3" key="1">
    <citation type="submission" date="2020-08" db="EMBL/GenBank/DDBJ databases">
        <authorList>
            <person name="Koutsovoulos G."/>
            <person name="Danchin GJ E."/>
        </authorList>
    </citation>
    <scope>NUCLEOTIDE SEQUENCE [LARGE SCALE GENOMIC DNA]</scope>
</reference>